<sequence length="355" mass="40002">MTINIGIVGASFAKAAYLPAIKNIEDVKVIAISSFRMDSAKSCAEEFSIPNFYDNWEEMLNSHNYDLVCVATPTDLHAPITLKALEKGAHVLTEKPTAMNSIEAKQMLDTAIKYKKIHMIDHELRFNPNRKKIKEWISSNEIGNIRHINISNISNGWADPSSRPKNDWWSLNERGGGRLGANGSHQVDLIRWWCGEVKSVFGQALTIISDRIDRRSGESWKATADDLSYFSLEMQNAALVNVFMSGVASNVIGNKTQIFGSEGSIILSDSDEEIWLAKPKEKFQKFYFKDDNESLEGINKGIWNVSVYGLMKELISAIKENRNITEGSTFEDGYKNQIVLDAVKESTIKRQWIDL</sequence>
<accession>A0A381UMK8</accession>
<reference evidence="4" key="1">
    <citation type="submission" date="2018-05" db="EMBL/GenBank/DDBJ databases">
        <authorList>
            <person name="Lanie J.A."/>
            <person name="Ng W.-L."/>
            <person name="Kazmierczak K.M."/>
            <person name="Andrzejewski T.M."/>
            <person name="Davidsen T.M."/>
            <person name="Wayne K.J."/>
            <person name="Tettelin H."/>
            <person name="Glass J.I."/>
            <person name="Rusch D."/>
            <person name="Podicherti R."/>
            <person name="Tsui H.-C.T."/>
            <person name="Winkler M.E."/>
        </authorList>
    </citation>
    <scope>NUCLEOTIDE SEQUENCE</scope>
</reference>
<dbReference type="GO" id="GO:0016491">
    <property type="term" value="F:oxidoreductase activity"/>
    <property type="evidence" value="ECO:0007669"/>
    <property type="project" value="UniProtKB-KW"/>
</dbReference>
<dbReference type="InterPro" id="IPR050463">
    <property type="entry name" value="Gfo/Idh/MocA_oxidrdct_glycsds"/>
</dbReference>
<feature type="domain" description="Gfo/Idh/MocA-like oxidoreductase N-terminal" evidence="2">
    <location>
        <begin position="3"/>
        <end position="122"/>
    </location>
</feature>
<evidence type="ECO:0008006" key="5">
    <source>
        <dbReference type="Google" id="ProtNLM"/>
    </source>
</evidence>
<dbReference type="AlphaFoldDB" id="A0A381UMK8"/>
<organism evidence="4">
    <name type="scientific">marine metagenome</name>
    <dbReference type="NCBI Taxonomy" id="408172"/>
    <lineage>
        <taxon>unclassified sequences</taxon>
        <taxon>metagenomes</taxon>
        <taxon>ecological metagenomes</taxon>
    </lineage>
</organism>
<feature type="domain" description="GFO/IDH/MocA-like oxidoreductase" evidence="3">
    <location>
        <begin position="132"/>
        <end position="265"/>
    </location>
</feature>
<dbReference type="Pfam" id="PF01408">
    <property type="entry name" value="GFO_IDH_MocA"/>
    <property type="match status" value="1"/>
</dbReference>
<gene>
    <name evidence="4" type="ORF">METZ01_LOCUS82269</name>
</gene>
<evidence type="ECO:0000259" key="3">
    <source>
        <dbReference type="Pfam" id="PF22725"/>
    </source>
</evidence>
<evidence type="ECO:0000259" key="2">
    <source>
        <dbReference type="Pfam" id="PF01408"/>
    </source>
</evidence>
<dbReference type="InterPro" id="IPR000683">
    <property type="entry name" value="Gfo/Idh/MocA-like_OxRdtase_N"/>
</dbReference>
<name>A0A381UMK8_9ZZZZ</name>
<dbReference type="EMBL" id="UINC01006751">
    <property type="protein sequence ID" value="SVA29415.1"/>
    <property type="molecule type" value="Genomic_DNA"/>
</dbReference>
<proteinExistence type="predicted"/>
<keyword evidence="1" id="KW-0560">Oxidoreductase</keyword>
<dbReference type="GO" id="GO:0000166">
    <property type="term" value="F:nucleotide binding"/>
    <property type="evidence" value="ECO:0007669"/>
    <property type="project" value="InterPro"/>
</dbReference>
<dbReference type="InterPro" id="IPR036291">
    <property type="entry name" value="NAD(P)-bd_dom_sf"/>
</dbReference>
<dbReference type="InterPro" id="IPR055170">
    <property type="entry name" value="GFO_IDH_MocA-like_dom"/>
</dbReference>
<dbReference type="SUPFAM" id="SSF55347">
    <property type="entry name" value="Glyceraldehyde-3-phosphate dehydrogenase-like, C-terminal domain"/>
    <property type="match status" value="1"/>
</dbReference>
<dbReference type="Gene3D" id="3.40.50.720">
    <property type="entry name" value="NAD(P)-binding Rossmann-like Domain"/>
    <property type="match status" value="1"/>
</dbReference>
<dbReference type="Gene3D" id="3.30.360.10">
    <property type="entry name" value="Dihydrodipicolinate Reductase, domain 2"/>
    <property type="match status" value="1"/>
</dbReference>
<dbReference type="PANTHER" id="PTHR43818">
    <property type="entry name" value="BCDNA.GH03377"/>
    <property type="match status" value="1"/>
</dbReference>
<evidence type="ECO:0000313" key="4">
    <source>
        <dbReference type="EMBL" id="SVA29415.1"/>
    </source>
</evidence>
<protein>
    <recommendedName>
        <fullName evidence="5">Gfo/Idh/MocA-like oxidoreductase N-terminal domain-containing protein</fullName>
    </recommendedName>
</protein>
<dbReference type="SUPFAM" id="SSF51735">
    <property type="entry name" value="NAD(P)-binding Rossmann-fold domains"/>
    <property type="match status" value="1"/>
</dbReference>
<dbReference type="Pfam" id="PF22725">
    <property type="entry name" value="GFO_IDH_MocA_C3"/>
    <property type="match status" value="1"/>
</dbReference>
<dbReference type="PANTHER" id="PTHR43818:SF11">
    <property type="entry name" value="BCDNA.GH03377"/>
    <property type="match status" value="1"/>
</dbReference>
<evidence type="ECO:0000256" key="1">
    <source>
        <dbReference type="ARBA" id="ARBA00023002"/>
    </source>
</evidence>